<organism evidence="1 2">
    <name type="scientific">Mycoemilia scoparia</name>
    <dbReference type="NCBI Taxonomy" id="417184"/>
    <lineage>
        <taxon>Eukaryota</taxon>
        <taxon>Fungi</taxon>
        <taxon>Fungi incertae sedis</taxon>
        <taxon>Zoopagomycota</taxon>
        <taxon>Kickxellomycotina</taxon>
        <taxon>Kickxellomycetes</taxon>
        <taxon>Kickxellales</taxon>
        <taxon>Kickxellaceae</taxon>
        <taxon>Mycoemilia</taxon>
    </lineage>
</organism>
<reference evidence="1" key="1">
    <citation type="submission" date="2022-07" db="EMBL/GenBank/DDBJ databases">
        <title>Phylogenomic reconstructions and comparative analyses of Kickxellomycotina fungi.</title>
        <authorList>
            <person name="Reynolds N.K."/>
            <person name="Stajich J.E."/>
            <person name="Barry K."/>
            <person name="Grigoriev I.V."/>
            <person name="Crous P."/>
            <person name="Smith M.E."/>
        </authorList>
    </citation>
    <scope>NUCLEOTIDE SEQUENCE</scope>
    <source>
        <strain evidence="1">NBRC 100468</strain>
    </source>
</reference>
<evidence type="ECO:0000313" key="2">
    <source>
        <dbReference type="Proteomes" id="UP001150538"/>
    </source>
</evidence>
<gene>
    <name evidence="1" type="ORF">H4219_006094</name>
</gene>
<dbReference type="Proteomes" id="UP001150538">
    <property type="component" value="Unassembled WGS sequence"/>
</dbReference>
<keyword evidence="2" id="KW-1185">Reference proteome</keyword>
<name>A0A9W8DNL8_9FUNG</name>
<accession>A0A9W8DNL8</accession>
<comment type="caution">
    <text evidence="1">The sequence shown here is derived from an EMBL/GenBank/DDBJ whole genome shotgun (WGS) entry which is preliminary data.</text>
</comment>
<dbReference type="AlphaFoldDB" id="A0A9W8DNL8"/>
<proteinExistence type="predicted"/>
<protein>
    <submittedName>
        <fullName evidence="1">Uncharacterized protein</fullName>
    </submittedName>
</protein>
<evidence type="ECO:0000313" key="1">
    <source>
        <dbReference type="EMBL" id="KAJ1910907.1"/>
    </source>
</evidence>
<dbReference type="EMBL" id="JANBPU010000511">
    <property type="protein sequence ID" value="KAJ1910907.1"/>
    <property type="molecule type" value="Genomic_DNA"/>
</dbReference>
<sequence>MLEDVFYTTASGNQINGNEVILELESFFGNIPGDSVFFRREWIFKSQALGQLKSDVGTFKSLYEMMVYEDAVGNSVHKTIKYDFAYTKEVKVNP</sequence>